<keyword evidence="3" id="KW-0804">Transcription</keyword>
<name>A0ABS9MEH6_9FIRM</name>
<sequence length="162" mass="17529">MQTQALCESGRRAAAQGGGIQPPPSSIYDMLQLAQRSMTRRAAGRLAACGITPGEYNILRVLRGREKITPANLSEALGYTSSAVSNYLRQLQEKGVVSRRPLRKDRRQRRVDLTIRGSCLGSEAAAAVREAADEALRGIPAGDLEVLFQCLSCLCSRNQAPT</sequence>
<proteinExistence type="predicted"/>
<dbReference type="SMART" id="SM00347">
    <property type="entry name" value="HTH_MARR"/>
    <property type="match status" value="1"/>
</dbReference>
<feature type="region of interest" description="Disordered" evidence="4">
    <location>
        <begin position="1"/>
        <end position="23"/>
    </location>
</feature>
<dbReference type="RefSeq" id="WP_238075474.1">
    <property type="nucleotide sequence ID" value="NZ_JAKNJB010000071.1"/>
</dbReference>
<dbReference type="InterPro" id="IPR036388">
    <property type="entry name" value="WH-like_DNA-bd_sf"/>
</dbReference>
<dbReference type="PANTHER" id="PTHR42756">
    <property type="entry name" value="TRANSCRIPTIONAL REGULATOR, MARR"/>
    <property type="match status" value="1"/>
</dbReference>
<dbReference type="PROSITE" id="PS50995">
    <property type="entry name" value="HTH_MARR_2"/>
    <property type="match status" value="1"/>
</dbReference>
<gene>
    <name evidence="6" type="ORF">L0P79_19550</name>
</gene>
<dbReference type="Proteomes" id="UP001200313">
    <property type="component" value="Unassembled WGS sequence"/>
</dbReference>
<dbReference type="PANTHER" id="PTHR42756:SF1">
    <property type="entry name" value="TRANSCRIPTIONAL REPRESSOR OF EMRAB OPERON"/>
    <property type="match status" value="1"/>
</dbReference>
<dbReference type="Gene3D" id="1.10.10.10">
    <property type="entry name" value="Winged helix-like DNA-binding domain superfamily/Winged helix DNA-binding domain"/>
    <property type="match status" value="1"/>
</dbReference>
<evidence type="ECO:0000256" key="2">
    <source>
        <dbReference type="ARBA" id="ARBA00023125"/>
    </source>
</evidence>
<evidence type="ECO:0000313" key="7">
    <source>
        <dbReference type="Proteomes" id="UP001200313"/>
    </source>
</evidence>
<keyword evidence="2" id="KW-0238">DNA-binding</keyword>
<keyword evidence="1" id="KW-0805">Transcription regulation</keyword>
<organism evidence="6 7">
    <name type="scientific">Intestinimonas massiliensis</name>
    <name type="common">ex Afouda et al. 2020</name>
    <dbReference type="NCBI Taxonomy" id="1673721"/>
    <lineage>
        <taxon>Bacteria</taxon>
        <taxon>Bacillati</taxon>
        <taxon>Bacillota</taxon>
        <taxon>Clostridia</taxon>
        <taxon>Eubacteriales</taxon>
        <taxon>Intestinimonas</taxon>
    </lineage>
</organism>
<accession>A0ABS9MEH6</accession>
<comment type="caution">
    <text evidence="6">The sequence shown here is derived from an EMBL/GenBank/DDBJ whole genome shotgun (WGS) entry which is preliminary data.</text>
</comment>
<dbReference type="InterPro" id="IPR000835">
    <property type="entry name" value="HTH_MarR-typ"/>
</dbReference>
<dbReference type="EMBL" id="JAKNJB010000071">
    <property type="protein sequence ID" value="MCG4529224.1"/>
    <property type="molecule type" value="Genomic_DNA"/>
</dbReference>
<feature type="domain" description="HTH marR-type" evidence="5">
    <location>
        <begin position="24"/>
        <end position="156"/>
    </location>
</feature>
<dbReference type="PRINTS" id="PR00598">
    <property type="entry name" value="HTHMARR"/>
</dbReference>
<evidence type="ECO:0000256" key="1">
    <source>
        <dbReference type="ARBA" id="ARBA00023015"/>
    </source>
</evidence>
<evidence type="ECO:0000313" key="6">
    <source>
        <dbReference type="EMBL" id="MCG4529224.1"/>
    </source>
</evidence>
<dbReference type="InterPro" id="IPR011991">
    <property type="entry name" value="ArsR-like_HTH"/>
</dbReference>
<keyword evidence="7" id="KW-1185">Reference proteome</keyword>
<reference evidence="6 7" key="1">
    <citation type="submission" date="2022-01" db="EMBL/GenBank/DDBJ databases">
        <title>Collection of gut derived symbiotic bacterial strains cultured from healthy donors.</title>
        <authorList>
            <person name="Lin H."/>
            <person name="Kohout C."/>
            <person name="Waligurski E."/>
            <person name="Pamer E.G."/>
        </authorList>
    </citation>
    <scope>NUCLEOTIDE SEQUENCE [LARGE SCALE GENOMIC DNA]</scope>
    <source>
        <strain evidence="6 7">DFI.3.7</strain>
    </source>
</reference>
<dbReference type="Pfam" id="PF12802">
    <property type="entry name" value="MarR_2"/>
    <property type="match status" value="1"/>
</dbReference>
<protein>
    <submittedName>
        <fullName evidence="6">MarR family transcriptional regulator</fullName>
    </submittedName>
</protein>
<dbReference type="CDD" id="cd00090">
    <property type="entry name" value="HTH_ARSR"/>
    <property type="match status" value="1"/>
</dbReference>
<evidence type="ECO:0000256" key="3">
    <source>
        <dbReference type="ARBA" id="ARBA00023163"/>
    </source>
</evidence>
<evidence type="ECO:0000256" key="4">
    <source>
        <dbReference type="SAM" id="MobiDB-lite"/>
    </source>
</evidence>
<dbReference type="SUPFAM" id="SSF46785">
    <property type="entry name" value="Winged helix' DNA-binding domain"/>
    <property type="match status" value="1"/>
</dbReference>
<dbReference type="InterPro" id="IPR036390">
    <property type="entry name" value="WH_DNA-bd_sf"/>
</dbReference>
<evidence type="ECO:0000259" key="5">
    <source>
        <dbReference type="PROSITE" id="PS50995"/>
    </source>
</evidence>